<evidence type="ECO:0000256" key="2">
    <source>
        <dbReference type="SAM" id="Phobius"/>
    </source>
</evidence>
<keyword evidence="4" id="KW-1185">Reference proteome</keyword>
<protein>
    <recommendedName>
        <fullName evidence="5">Nuclear pore complex component</fullName>
    </recommendedName>
</protein>
<feature type="region of interest" description="Disordered" evidence="1">
    <location>
        <begin position="125"/>
        <end position="178"/>
    </location>
</feature>
<dbReference type="Pfam" id="PF08058">
    <property type="entry name" value="NPCC"/>
    <property type="match status" value="1"/>
</dbReference>
<comment type="caution">
    <text evidence="3">The sequence shown here is derived from an EMBL/GenBank/DDBJ whole genome shotgun (WGS) entry which is preliminary data.</text>
</comment>
<evidence type="ECO:0000313" key="3">
    <source>
        <dbReference type="EMBL" id="KAI1876359.1"/>
    </source>
</evidence>
<keyword evidence="2" id="KW-1133">Transmembrane helix</keyword>
<keyword evidence="2" id="KW-0472">Membrane</keyword>
<dbReference type="EMBL" id="JAFIMR010000007">
    <property type="protein sequence ID" value="KAI1876359.1"/>
    <property type="molecule type" value="Genomic_DNA"/>
</dbReference>
<dbReference type="PANTHER" id="PTHR28003:SF1">
    <property type="entry name" value="NUCLEOPORIN POM34"/>
    <property type="match status" value="1"/>
</dbReference>
<feature type="transmembrane region" description="Helical" evidence="2">
    <location>
        <begin position="52"/>
        <end position="69"/>
    </location>
</feature>
<dbReference type="PANTHER" id="PTHR28003">
    <property type="entry name" value="NUCLEOPORIN POM34"/>
    <property type="match status" value="1"/>
</dbReference>
<dbReference type="GO" id="GO:0005640">
    <property type="term" value="C:nuclear outer membrane"/>
    <property type="evidence" value="ECO:0007669"/>
    <property type="project" value="TreeGrafter"/>
</dbReference>
<feature type="region of interest" description="Disordered" evidence="1">
    <location>
        <begin position="226"/>
        <end position="272"/>
    </location>
</feature>
<dbReference type="Proteomes" id="UP000829685">
    <property type="component" value="Unassembled WGS sequence"/>
</dbReference>
<organism evidence="3 4">
    <name type="scientific">Neoarthrinium moseri</name>
    <dbReference type="NCBI Taxonomy" id="1658444"/>
    <lineage>
        <taxon>Eukaryota</taxon>
        <taxon>Fungi</taxon>
        <taxon>Dikarya</taxon>
        <taxon>Ascomycota</taxon>
        <taxon>Pezizomycotina</taxon>
        <taxon>Sordariomycetes</taxon>
        <taxon>Xylariomycetidae</taxon>
        <taxon>Amphisphaeriales</taxon>
        <taxon>Apiosporaceae</taxon>
        <taxon>Neoarthrinium</taxon>
    </lineage>
</organism>
<sequence length="272" mass="28831">MSSTLQRTMSTPTKNATATVQESPGNWRHPRLAEITRRQNATTFGEKNVRRIAWNIALFVGIIAATTVLQRYLPFTQSCCTSSPLRWTYKLILGVPVVNIAVACLPLVRPKDDLADIPLTPGQRKLLGLGPSSAPPTPGSVYSTPPRYSRTPSMSGSTGSRRSFSNLDSPSAYRSPGDGANLNLGASASQFSPAGSPLIQKAFNGARRSSISSIGSPSPFGKSFGMSTSASIFGGAPDSPSPSPANGKRSTVGLNNKWLYEKGRRSSGNAWA</sequence>
<dbReference type="GO" id="GO:0070762">
    <property type="term" value="C:nuclear pore transmembrane ring"/>
    <property type="evidence" value="ECO:0007669"/>
    <property type="project" value="TreeGrafter"/>
</dbReference>
<dbReference type="InterPro" id="IPR012578">
    <property type="entry name" value="Nucl_pore_cmplx"/>
</dbReference>
<gene>
    <name evidence="3" type="ORF">JX265_003885</name>
</gene>
<feature type="compositionally biased region" description="Polar residues" evidence="1">
    <location>
        <begin position="150"/>
        <end position="169"/>
    </location>
</feature>
<accession>A0A9P9WRC5</accession>
<evidence type="ECO:0000313" key="4">
    <source>
        <dbReference type="Proteomes" id="UP000829685"/>
    </source>
</evidence>
<feature type="region of interest" description="Disordered" evidence="1">
    <location>
        <begin position="1"/>
        <end position="28"/>
    </location>
</feature>
<reference evidence="3" key="1">
    <citation type="submission" date="2021-03" db="EMBL/GenBank/DDBJ databases">
        <title>Revisited historic fungal species revealed as producer of novel bioactive compounds through whole genome sequencing and comparative genomics.</title>
        <authorList>
            <person name="Vignolle G.A."/>
            <person name="Hochenegger N."/>
            <person name="Mach R.L."/>
            <person name="Mach-Aigner A.R."/>
            <person name="Javad Rahimi M."/>
            <person name="Salim K.A."/>
            <person name="Chan C.M."/>
            <person name="Lim L.B.L."/>
            <person name="Cai F."/>
            <person name="Druzhinina I.S."/>
            <person name="U'Ren J.M."/>
            <person name="Derntl C."/>
        </authorList>
    </citation>
    <scope>NUCLEOTIDE SEQUENCE</scope>
    <source>
        <strain evidence="3">TUCIM 5799</strain>
    </source>
</reference>
<evidence type="ECO:0000256" key="1">
    <source>
        <dbReference type="SAM" id="MobiDB-lite"/>
    </source>
</evidence>
<dbReference type="GO" id="GO:0006606">
    <property type="term" value="P:protein import into nucleus"/>
    <property type="evidence" value="ECO:0007669"/>
    <property type="project" value="TreeGrafter"/>
</dbReference>
<feature type="compositionally biased region" description="Polar residues" evidence="1">
    <location>
        <begin position="1"/>
        <end position="24"/>
    </location>
</feature>
<dbReference type="GO" id="GO:0030474">
    <property type="term" value="P:spindle pole body duplication"/>
    <property type="evidence" value="ECO:0007669"/>
    <property type="project" value="TreeGrafter"/>
</dbReference>
<proteinExistence type="predicted"/>
<dbReference type="AlphaFoldDB" id="A0A9P9WRC5"/>
<keyword evidence="2" id="KW-0812">Transmembrane</keyword>
<name>A0A9P9WRC5_9PEZI</name>
<evidence type="ECO:0008006" key="5">
    <source>
        <dbReference type="Google" id="ProtNLM"/>
    </source>
</evidence>